<name>A0A8J3IKQ7_9CHLR</name>
<dbReference type="RefSeq" id="WP_220202844.1">
    <property type="nucleotide sequence ID" value="NZ_BNJK01000001.1"/>
</dbReference>
<reference evidence="2" key="1">
    <citation type="submission" date="2020-10" db="EMBL/GenBank/DDBJ databases">
        <title>Taxonomic study of unclassified bacteria belonging to the class Ktedonobacteria.</title>
        <authorList>
            <person name="Yabe S."/>
            <person name="Wang C.M."/>
            <person name="Zheng Y."/>
            <person name="Sakai Y."/>
            <person name="Cavaletti L."/>
            <person name="Monciardini P."/>
            <person name="Donadio S."/>
        </authorList>
    </citation>
    <scope>NUCLEOTIDE SEQUENCE</scope>
    <source>
        <strain evidence="2">ID150040</strain>
    </source>
</reference>
<dbReference type="SUPFAM" id="SSF52540">
    <property type="entry name" value="P-loop containing nucleoside triphosphate hydrolases"/>
    <property type="match status" value="1"/>
</dbReference>
<protein>
    <submittedName>
        <fullName evidence="2">Cytidylate kinase</fullName>
    </submittedName>
</protein>
<dbReference type="Proteomes" id="UP000597444">
    <property type="component" value="Unassembled WGS sequence"/>
</dbReference>
<dbReference type="AlphaFoldDB" id="A0A8J3IKQ7"/>
<evidence type="ECO:0000256" key="1">
    <source>
        <dbReference type="SAM" id="MobiDB-lite"/>
    </source>
</evidence>
<dbReference type="Pfam" id="PF13189">
    <property type="entry name" value="Cytidylate_kin2"/>
    <property type="match status" value="1"/>
</dbReference>
<organism evidence="2 3">
    <name type="scientific">Reticulibacter mediterranei</name>
    <dbReference type="NCBI Taxonomy" id="2778369"/>
    <lineage>
        <taxon>Bacteria</taxon>
        <taxon>Bacillati</taxon>
        <taxon>Chloroflexota</taxon>
        <taxon>Ktedonobacteria</taxon>
        <taxon>Ktedonobacterales</taxon>
        <taxon>Reticulibacteraceae</taxon>
        <taxon>Reticulibacter</taxon>
    </lineage>
</organism>
<dbReference type="Gene3D" id="3.40.50.300">
    <property type="entry name" value="P-loop containing nucleotide triphosphate hydrolases"/>
    <property type="match status" value="1"/>
</dbReference>
<proteinExistence type="predicted"/>
<keyword evidence="2" id="KW-0418">Kinase</keyword>
<evidence type="ECO:0000313" key="3">
    <source>
        <dbReference type="Proteomes" id="UP000597444"/>
    </source>
</evidence>
<evidence type="ECO:0000313" key="2">
    <source>
        <dbReference type="EMBL" id="GHO91981.1"/>
    </source>
</evidence>
<dbReference type="GO" id="GO:0016301">
    <property type="term" value="F:kinase activity"/>
    <property type="evidence" value="ECO:0007669"/>
    <property type="project" value="UniProtKB-KW"/>
</dbReference>
<keyword evidence="2" id="KW-0808">Transferase</keyword>
<sequence>MNEQRLMSQMQAVTISREYGSGGGEIAARLAQRLDWQLIDHEIVASVAQALEISEEEAQVHDEHVESAINSLLTGISTVHPAIFVTPMPTVYTDPRTYREALNQVIEAAVTRGHVVIVGRGAQVVLAQRRDVLHARIVAPLEKRIEYVMRREGLSRTNAQMRIQLKEHDRARYLQAQYHRRPDDAHLYDIIINTNILDLDSTVDLLYDAFQHKAQRLTVPTSKLGPATGMPRYPGQPGDIRTTNE</sequence>
<feature type="region of interest" description="Disordered" evidence="1">
    <location>
        <begin position="221"/>
        <end position="245"/>
    </location>
</feature>
<comment type="caution">
    <text evidence="2">The sequence shown here is derived from an EMBL/GenBank/DDBJ whole genome shotgun (WGS) entry which is preliminary data.</text>
</comment>
<accession>A0A8J3IKQ7</accession>
<dbReference type="EMBL" id="BNJK01000001">
    <property type="protein sequence ID" value="GHO91981.1"/>
    <property type="molecule type" value="Genomic_DNA"/>
</dbReference>
<dbReference type="InterPro" id="IPR027417">
    <property type="entry name" value="P-loop_NTPase"/>
</dbReference>
<gene>
    <name evidence="2" type="ORF">KSF_020290</name>
</gene>
<keyword evidence="3" id="KW-1185">Reference proteome</keyword>